<dbReference type="GO" id="GO:0003954">
    <property type="term" value="F:NADH dehydrogenase activity"/>
    <property type="evidence" value="ECO:0007669"/>
    <property type="project" value="TreeGrafter"/>
</dbReference>
<feature type="domain" description="NADH:quinone oxidoreductase/Mrp antiporter transmembrane" evidence="9">
    <location>
        <begin position="118"/>
        <end position="189"/>
    </location>
</feature>
<evidence type="ECO:0000256" key="1">
    <source>
        <dbReference type="ARBA" id="ARBA00012944"/>
    </source>
</evidence>
<dbReference type="GO" id="GO:0008137">
    <property type="term" value="F:NADH dehydrogenase (ubiquinone) activity"/>
    <property type="evidence" value="ECO:0007669"/>
    <property type="project" value="UniProtKB-EC"/>
</dbReference>
<evidence type="ECO:0000256" key="4">
    <source>
        <dbReference type="ARBA" id="ARBA00023027"/>
    </source>
</evidence>
<dbReference type="GO" id="GO:0042773">
    <property type="term" value="P:ATP synthesis coupled electron transport"/>
    <property type="evidence" value="ECO:0007669"/>
    <property type="project" value="InterPro"/>
</dbReference>
<accession>A0AAV7DU92</accession>
<dbReference type="InterPro" id="IPR001750">
    <property type="entry name" value="ND/Mrp_TM"/>
</dbReference>
<dbReference type="InterPro" id="IPR003918">
    <property type="entry name" value="NADH_UbQ_OxRdtase"/>
</dbReference>
<evidence type="ECO:0000256" key="8">
    <source>
        <dbReference type="SAM" id="Phobius"/>
    </source>
</evidence>
<gene>
    <name evidence="10" type="ORF">H6P81_021165</name>
</gene>
<evidence type="ECO:0000313" key="10">
    <source>
        <dbReference type="EMBL" id="KAG9438867.1"/>
    </source>
</evidence>
<keyword evidence="8" id="KW-1133">Transmembrane helix</keyword>
<reference evidence="10 11" key="1">
    <citation type="submission" date="2021-07" db="EMBL/GenBank/DDBJ databases">
        <title>The Aristolochia fimbriata genome: insights into angiosperm evolution, floral development and chemical biosynthesis.</title>
        <authorList>
            <person name="Jiao Y."/>
        </authorList>
    </citation>
    <scope>NUCLEOTIDE SEQUENCE [LARGE SCALE GENOMIC DNA]</scope>
    <source>
        <strain evidence="10">IBCAS-2021</strain>
        <tissue evidence="10">Leaf</tissue>
    </source>
</reference>
<protein>
    <recommendedName>
        <fullName evidence="2">NADH-ubiquinone oxidoreductase chain 4</fullName>
        <ecNumber evidence="1">7.1.1.2</ecNumber>
    </recommendedName>
    <alternativeName>
        <fullName evidence="6">NADH dehydrogenase subunit 4</fullName>
    </alternativeName>
</protein>
<comment type="caution">
    <text evidence="10">The sequence shown here is derived from an EMBL/GenBank/DDBJ whole genome shotgun (WGS) entry which is preliminary data.</text>
</comment>
<evidence type="ECO:0000313" key="11">
    <source>
        <dbReference type="Proteomes" id="UP000825729"/>
    </source>
</evidence>
<sequence>MFRFTDKEDRVGVGVYDVILKYDPGRYMLTMGRKQEPFCQKCRGVKDLLYNHRSDRAERPEKEVELESRMIGGNYLVRFGGNRRTPISGGNIWLYRTYRELEVAFHRCQVMDRFLQPFFLCVGVLYDRHQTRLARYYGGLVSTMPNLPTISFSSTLANMSSPGTSSFIGEFPILVGAFQRNSLVATLAALGMILGAAYSLWLYNRAVSGNLKPDFLHKFSDPNGREGASKEGPKESAQALRLRPPSHKGAQALGHLTPLLLLQRTRPLLAHPRSAHWVGPRERKKGGATMHGTSRPCLRGTVERATHECCRVGRANNSNAFGQFFEQESQRYLTFTMIRTPSSYGRARGVSNFNMMMGMETRSTTGVFVVRDNTNISNSNVSMRVFGSTGEPDGRGEGIWDGGLVVSL</sequence>
<evidence type="ECO:0000259" key="9">
    <source>
        <dbReference type="Pfam" id="PF00361"/>
    </source>
</evidence>
<dbReference type="GO" id="GO:0009536">
    <property type="term" value="C:plastid"/>
    <property type="evidence" value="ECO:0007669"/>
    <property type="project" value="UniProtKB-ARBA"/>
</dbReference>
<dbReference type="GO" id="GO:0048039">
    <property type="term" value="F:ubiquinone binding"/>
    <property type="evidence" value="ECO:0007669"/>
    <property type="project" value="TreeGrafter"/>
</dbReference>
<dbReference type="PANTHER" id="PTHR43507">
    <property type="entry name" value="NADH-UBIQUINONE OXIDOREDUCTASE CHAIN 4"/>
    <property type="match status" value="1"/>
</dbReference>
<evidence type="ECO:0000256" key="7">
    <source>
        <dbReference type="SAM" id="MobiDB-lite"/>
    </source>
</evidence>
<dbReference type="PANTHER" id="PTHR43507:SF1">
    <property type="entry name" value="NADH-UBIQUINONE OXIDOREDUCTASE CHAIN 4"/>
    <property type="match status" value="1"/>
</dbReference>
<dbReference type="Proteomes" id="UP000825729">
    <property type="component" value="Unassembled WGS sequence"/>
</dbReference>
<feature type="compositionally biased region" description="Basic and acidic residues" evidence="7">
    <location>
        <begin position="222"/>
        <end position="234"/>
    </location>
</feature>
<feature type="region of interest" description="Disordered" evidence="7">
    <location>
        <begin position="222"/>
        <end position="241"/>
    </location>
</feature>
<name>A0AAV7DU92_ARIFI</name>
<keyword evidence="5" id="KW-0830">Ubiquinone</keyword>
<keyword evidence="3" id="KW-1278">Translocase</keyword>
<organism evidence="10 11">
    <name type="scientific">Aristolochia fimbriata</name>
    <name type="common">White veined hardy Dutchman's pipe vine</name>
    <dbReference type="NCBI Taxonomy" id="158543"/>
    <lineage>
        <taxon>Eukaryota</taxon>
        <taxon>Viridiplantae</taxon>
        <taxon>Streptophyta</taxon>
        <taxon>Embryophyta</taxon>
        <taxon>Tracheophyta</taxon>
        <taxon>Spermatophyta</taxon>
        <taxon>Magnoliopsida</taxon>
        <taxon>Magnoliidae</taxon>
        <taxon>Piperales</taxon>
        <taxon>Aristolochiaceae</taxon>
        <taxon>Aristolochia</taxon>
    </lineage>
</organism>
<evidence type="ECO:0000256" key="3">
    <source>
        <dbReference type="ARBA" id="ARBA00022967"/>
    </source>
</evidence>
<keyword evidence="11" id="KW-1185">Reference proteome</keyword>
<evidence type="ECO:0000256" key="5">
    <source>
        <dbReference type="ARBA" id="ARBA00023075"/>
    </source>
</evidence>
<keyword evidence="8" id="KW-0472">Membrane</keyword>
<dbReference type="EMBL" id="JAINDJ010000009">
    <property type="protein sequence ID" value="KAG9438867.1"/>
    <property type="molecule type" value="Genomic_DNA"/>
</dbReference>
<keyword evidence="4" id="KW-0520">NAD</keyword>
<dbReference type="Pfam" id="PF00361">
    <property type="entry name" value="Proton_antipo_M"/>
    <property type="match status" value="1"/>
</dbReference>
<feature type="transmembrane region" description="Helical" evidence="8">
    <location>
        <begin position="183"/>
        <end position="203"/>
    </location>
</feature>
<dbReference type="GO" id="GO:0015990">
    <property type="term" value="P:electron transport coupled proton transport"/>
    <property type="evidence" value="ECO:0007669"/>
    <property type="project" value="TreeGrafter"/>
</dbReference>
<evidence type="ECO:0000256" key="2">
    <source>
        <dbReference type="ARBA" id="ARBA00021006"/>
    </source>
</evidence>
<evidence type="ECO:0000256" key="6">
    <source>
        <dbReference type="ARBA" id="ARBA00031025"/>
    </source>
</evidence>
<keyword evidence="8" id="KW-0812">Transmembrane</keyword>
<dbReference type="AlphaFoldDB" id="A0AAV7DU92"/>
<dbReference type="EC" id="7.1.1.2" evidence="1"/>
<proteinExistence type="predicted"/>